<dbReference type="OMA" id="ICCCACA"/>
<evidence type="ECO:0000313" key="4">
    <source>
        <dbReference type="Proteomes" id="UP000025227"/>
    </source>
</evidence>
<feature type="compositionally biased region" description="Polar residues" evidence="1">
    <location>
        <begin position="281"/>
        <end position="290"/>
    </location>
</feature>
<feature type="signal peptide" evidence="3">
    <location>
        <begin position="1"/>
        <end position="15"/>
    </location>
</feature>
<sequence>MRCFLQSFLLVLVTAVTDNGKELNMNWCDLYGRVDGEGNHTTVIFQKLQSQFNKDFYRDLSCLMYSASFFQLPASDIRPKIGGPCYDIVDFINSSSKLSSPTAVILMGTSCDIQATSTALKGIENRDRLSFWKVKVCINCSFTSLQYVTEEGNPIHFVALPAIPLSRLVPNMESVHALANLITGAPVNGKLKGLYVPIAPPEDPFEFRISKWEKSGYIAALVTLLFLFFIIALFICCCACAQSALIIEDFNHREEMEMIWRLQENEQLNVANPPPEADNLSMHSEATQGSVGAESEHALL</sequence>
<dbReference type="AlphaFoldDB" id="A0A7I4Z081"/>
<keyword evidence="4" id="KW-1185">Reference proteome</keyword>
<dbReference type="OrthoDB" id="5840976at2759"/>
<evidence type="ECO:0000256" key="1">
    <source>
        <dbReference type="SAM" id="MobiDB-lite"/>
    </source>
</evidence>
<evidence type="ECO:0000313" key="5">
    <source>
        <dbReference type="WBParaSite" id="HCON_00156880-00001"/>
    </source>
</evidence>
<organism evidence="4 5">
    <name type="scientific">Haemonchus contortus</name>
    <name type="common">Barber pole worm</name>
    <dbReference type="NCBI Taxonomy" id="6289"/>
    <lineage>
        <taxon>Eukaryota</taxon>
        <taxon>Metazoa</taxon>
        <taxon>Ecdysozoa</taxon>
        <taxon>Nematoda</taxon>
        <taxon>Chromadorea</taxon>
        <taxon>Rhabditida</taxon>
        <taxon>Rhabditina</taxon>
        <taxon>Rhabditomorpha</taxon>
        <taxon>Strongyloidea</taxon>
        <taxon>Trichostrongylidae</taxon>
        <taxon>Haemonchus</taxon>
    </lineage>
</organism>
<name>A0A7I4Z081_HAECO</name>
<keyword evidence="3" id="KW-0732">Signal</keyword>
<keyword evidence="2" id="KW-0472">Membrane</keyword>
<dbReference type="WBParaSite" id="HCON_00156880-00001">
    <property type="protein sequence ID" value="HCON_00156880-00001"/>
    <property type="gene ID" value="HCON_00156880"/>
</dbReference>
<keyword evidence="2" id="KW-1133">Transmembrane helix</keyword>
<keyword evidence="2" id="KW-0812">Transmembrane</keyword>
<protein>
    <submittedName>
        <fullName evidence="5">Uncharacterized protein</fullName>
    </submittedName>
</protein>
<proteinExistence type="predicted"/>
<accession>A0A7I4Z081</accession>
<feature type="chain" id="PRO_5029571552" evidence="3">
    <location>
        <begin position="16"/>
        <end position="300"/>
    </location>
</feature>
<evidence type="ECO:0000256" key="2">
    <source>
        <dbReference type="SAM" id="Phobius"/>
    </source>
</evidence>
<evidence type="ECO:0000256" key="3">
    <source>
        <dbReference type="SAM" id="SignalP"/>
    </source>
</evidence>
<feature type="region of interest" description="Disordered" evidence="1">
    <location>
        <begin position="271"/>
        <end position="300"/>
    </location>
</feature>
<dbReference type="Proteomes" id="UP000025227">
    <property type="component" value="Unplaced"/>
</dbReference>
<reference evidence="5" key="1">
    <citation type="submission" date="2020-12" db="UniProtKB">
        <authorList>
            <consortium name="WormBaseParasite"/>
        </authorList>
    </citation>
    <scope>IDENTIFICATION</scope>
    <source>
        <strain evidence="5">MHco3</strain>
    </source>
</reference>
<feature type="transmembrane region" description="Helical" evidence="2">
    <location>
        <begin position="217"/>
        <end position="247"/>
    </location>
</feature>